<reference evidence="7 8" key="1">
    <citation type="submission" date="2015-10" db="EMBL/GenBank/DDBJ databases">
        <title>Candidatus Desulfofervidus auxilii, a hydrogenotrophic sulfate-reducing bacterium involved in the thermophilic anaerobic oxidation of methane.</title>
        <authorList>
            <person name="Krukenberg V."/>
            <person name="Richter M."/>
            <person name="Wegener G."/>
        </authorList>
    </citation>
    <scope>NUCLEOTIDE SEQUENCE [LARGE SCALE GENOMIC DNA]</scope>
    <source>
        <strain evidence="7 8">HS1</strain>
    </source>
</reference>
<dbReference type="GO" id="GO:0055085">
    <property type="term" value="P:transmembrane transport"/>
    <property type="evidence" value="ECO:0007669"/>
    <property type="project" value="InterPro"/>
</dbReference>
<evidence type="ECO:0000256" key="3">
    <source>
        <dbReference type="ARBA" id="ARBA00022692"/>
    </source>
</evidence>
<evidence type="ECO:0000256" key="1">
    <source>
        <dbReference type="ARBA" id="ARBA00004651"/>
    </source>
</evidence>
<name>A0A7U4THC2_DESA2</name>
<dbReference type="InterPro" id="IPR030923">
    <property type="entry name" value="LptG"/>
</dbReference>
<dbReference type="InterPro" id="IPR005495">
    <property type="entry name" value="LptG/LptF_permease"/>
</dbReference>
<keyword evidence="2" id="KW-1003">Cell membrane</keyword>
<sequence length="359" mass="41759">MIKIIDKYITKSFLKAFSFLIIAGVSIYFIFDFFEKIDNFINASVPQKFIFAYFLFSLPKVITQVLPTACLLGALISLTFLKKHNELTAMQASGISPYGISASYFMIGLLICLGFFLFNEIIVPKAQTKANNIWLVQVRKKTPKGGYFQERIWLKGEKNIYQINAINLKTKTMFGITIYFFTPQFQLEQRLDARQAIWDEKNKVWIFYDGVEQKLIPYQETKSFQKKVFRLKETLEDFQFLEADYQRLNIWQLKKYITQISSQGYDPTVYTVDFWQRTATPLTPLIFIVFAISLVFKGKETKVSFVFSLGLIISFIFWVIQALSIALGKGGYLNPFLAAWLPNIFFGIWGIIMLRYLNE</sequence>
<dbReference type="PANTHER" id="PTHR33529">
    <property type="entry name" value="SLR0882 PROTEIN-RELATED"/>
    <property type="match status" value="1"/>
</dbReference>
<feature type="transmembrane region" description="Helical" evidence="6">
    <location>
        <begin position="337"/>
        <end position="357"/>
    </location>
</feature>
<keyword evidence="5 6" id="KW-0472">Membrane</keyword>
<comment type="subcellular location">
    <subcellularLocation>
        <location evidence="1">Cell membrane</location>
        <topology evidence="1">Multi-pass membrane protein</topology>
    </subcellularLocation>
</comment>
<dbReference type="GO" id="GO:0015920">
    <property type="term" value="P:lipopolysaccharide transport"/>
    <property type="evidence" value="ECO:0007669"/>
    <property type="project" value="TreeGrafter"/>
</dbReference>
<evidence type="ECO:0000256" key="6">
    <source>
        <dbReference type="SAM" id="Phobius"/>
    </source>
</evidence>
<dbReference type="NCBIfam" id="TIGR04408">
    <property type="entry name" value="LptG_lptG"/>
    <property type="match status" value="1"/>
</dbReference>
<keyword evidence="4 6" id="KW-1133">Transmembrane helix</keyword>
<keyword evidence="8" id="KW-1185">Reference proteome</keyword>
<dbReference type="Pfam" id="PF03739">
    <property type="entry name" value="LptF_LptG"/>
    <property type="match status" value="1"/>
</dbReference>
<dbReference type="Proteomes" id="UP000070560">
    <property type="component" value="Chromosome"/>
</dbReference>
<dbReference type="PANTHER" id="PTHR33529:SF6">
    <property type="entry name" value="YJGP_YJGQ FAMILY PERMEASE"/>
    <property type="match status" value="1"/>
</dbReference>
<feature type="transmembrane region" description="Helical" evidence="6">
    <location>
        <begin position="51"/>
        <end position="78"/>
    </location>
</feature>
<accession>A0A7U4THC2</accession>
<dbReference type="EMBL" id="CP013015">
    <property type="protein sequence ID" value="AMM40081.1"/>
    <property type="molecule type" value="Genomic_DNA"/>
</dbReference>
<dbReference type="GO" id="GO:0043190">
    <property type="term" value="C:ATP-binding cassette (ABC) transporter complex"/>
    <property type="evidence" value="ECO:0007669"/>
    <property type="project" value="InterPro"/>
</dbReference>
<feature type="transmembrane region" description="Helical" evidence="6">
    <location>
        <begin position="278"/>
        <end position="296"/>
    </location>
</feature>
<dbReference type="OrthoDB" id="9783403at2"/>
<evidence type="ECO:0000313" key="8">
    <source>
        <dbReference type="Proteomes" id="UP000070560"/>
    </source>
</evidence>
<keyword evidence="3 6" id="KW-0812">Transmembrane</keyword>
<feature type="transmembrane region" description="Helical" evidence="6">
    <location>
        <begin position="303"/>
        <end position="325"/>
    </location>
</feature>
<feature type="transmembrane region" description="Helical" evidence="6">
    <location>
        <begin position="98"/>
        <end position="118"/>
    </location>
</feature>
<evidence type="ECO:0000256" key="4">
    <source>
        <dbReference type="ARBA" id="ARBA00022989"/>
    </source>
</evidence>
<evidence type="ECO:0000256" key="2">
    <source>
        <dbReference type="ARBA" id="ARBA00022475"/>
    </source>
</evidence>
<dbReference type="KEGG" id="daw:HS1_000275"/>
<proteinExistence type="predicted"/>
<dbReference type="RefSeq" id="WP_066060385.1">
    <property type="nucleotide sequence ID" value="NZ_CP013015.1"/>
</dbReference>
<evidence type="ECO:0000313" key="7">
    <source>
        <dbReference type="EMBL" id="AMM40081.1"/>
    </source>
</evidence>
<protein>
    <submittedName>
        <fullName evidence="7">Putative permease YjgP/YjgQ</fullName>
    </submittedName>
</protein>
<feature type="transmembrane region" description="Helical" evidence="6">
    <location>
        <begin position="12"/>
        <end position="31"/>
    </location>
</feature>
<organism evidence="7 8">
    <name type="scientific">Desulfofervidus auxilii</name>
    <dbReference type="NCBI Taxonomy" id="1621989"/>
    <lineage>
        <taxon>Bacteria</taxon>
        <taxon>Pseudomonadati</taxon>
        <taxon>Thermodesulfobacteriota</taxon>
        <taxon>Candidatus Desulfofervidia</taxon>
        <taxon>Candidatus Desulfofervidales</taxon>
        <taxon>Candidatus Desulfofervidaceae</taxon>
        <taxon>Candidatus Desulfofervidus</taxon>
    </lineage>
</organism>
<dbReference type="AlphaFoldDB" id="A0A7U4THC2"/>
<evidence type="ECO:0000256" key="5">
    <source>
        <dbReference type="ARBA" id="ARBA00023136"/>
    </source>
</evidence>
<gene>
    <name evidence="7" type="ORF">HS1_000275</name>
</gene>